<dbReference type="InterPro" id="IPR012933">
    <property type="entry name" value="HicA_mRNA_interferase"/>
</dbReference>
<keyword evidence="6" id="KW-0694">RNA-binding</keyword>
<name>A0ABW1R186_9LACO</name>
<comment type="caution">
    <text evidence="8">The sequence shown here is derived from an EMBL/GenBank/DDBJ whole genome shotgun (WGS) entry which is preliminary data.</text>
</comment>
<dbReference type="SUPFAM" id="SSF54786">
    <property type="entry name" value="YcfA/nrd intein domain"/>
    <property type="match status" value="1"/>
</dbReference>
<evidence type="ECO:0000313" key="9">
    <source>
        <dbReference type="Proteomes" id="UP001596253"/>
    </source>
</evidence>
<evidence type="ECO:0000256" key="7">
    <source>
        <dbReference type="ARBA" id="ARBA00023016"/>
    </source>
</evidence>
<gene>
    <name evidence="8" type="ORF">ACFP3T_00230</name>
</gene>
<keyword evidence="7" id="KW-0346">Stress response</keyword>
<evidence type="ECO:0000256" key="5">
    <source>
        <dbReference type="ARBA" id="ARBA00022801"/>
    </source>
</evidence>
<sequence length="88" mass="10121">MTSIEKLERRFGAKIAPKSLKFSDAKRLLEYYGCQFQNHNGGSHYIVTHPNVRQTIVIPKHHTALKQYNVIDVVRMFEAIKHTNGGLK</sequence>
<keyword evidence="5" id="KW-0378">Hydrolase</keyword>
<evidence type="ECO:0000256" key="2">
    <source>
        <dbReference type="ARBA" id="ARBA00022649"/>
    </source>
</evidence>
<dbReference type="InterPro" id="IPR038570">
    <property type="entry name" value="HicA_sf"/>
</dbReference>
<dbReference type="Gene3D" id="3.30.920.30">
    <property type="entry name" value="Hypothetical protein"/>
    <property type="match status" value="1"/>
</dbReference>
<accession>A0ABW1R186</accession>
<keyword evidence="3" id="KW-0540">Nuclease</keyword>
<dbReference type="RefSeq" id="WP_171001056.1">
    <property type="nucleotide sequence ID" value="NZ_BJDK01000017.1"/>
</dbReference>
<proteinExistence type="inferred from homology"/>
<protein>
    <submittedName>
        <fullName evidence="8">Type II toxin-antitoxin system HicA family toxin</fullName>
    </submittedName>
</protein>
<dbReference type="Proteomes" id="UP001596253">
    <property type="component" value="Unassembled WGS sequence"/>
</dbReference>
<keyword evidence="9" id="KW-1185">Reference proteome</keyword>
<evidence type="ECO:0000256" key="1">
    <source>
        <dbReference type="ARBA" id="ARBA00006620"/>
    </source>
</evidence>
<reference evidence="9" key="1">
    <citation type="journal article" date="2019" name="Int. J. Syst. Evol. Microbiol.">
        <title>The Global Catalogue of Microorganisms (GCM) 10K type strain sequencing project: providing services to taxonomists for standard genome sequencing and annotation.</title>
        <authorList>
            <consortium name="The Broad Institute Genomics Platform"/>
            <consortium name="The Broad Institute Genome Sequencing Center for Infectious Disease"/>
            <person name="Wu L."/>
            <person name="Ma J."/>
        </authorList>
    </citation>
    <scope>NUCLEOTIDE SEQUENCE [LARGE SCALE GENOMIC DNA]</scope>
    <source>
        <strain evidence="9">CCM 8932</strain>
    </source>
</reference>
<keyword evidence="2" id="KW-1277">Toxin-antitoxin system</keyword>
<dbReference type="EMBL" id="JBHSSD010000002">
    <property type="protein sequence ID" value="MFC6163115.1"/>
    <property type="molecule type" value="Genomic_DNA"/>
</dbReference>
<comment type="similarity">
    <text evidence="1">Belongs to the HicA mRNA interferase family.</text>
</comment>
<evidence type="ECO:0000256" key="4">
    <source>
        <dbReference type="ARBA" id="ARBA00022759"/>
    </source>
</evidence>
<evidence type="ECO:0000256" key="3">
    <source>
        <dbReference type="ARBA" id="ARBA00022722"/>
    </source>
</evidence>
<organism evidence="8 9">
    <name type="scientific">Lactiplantibacillus dongliensis</name>
    <dbReference type="NCBI Taxonomy" id="2559919"/>
    <lineage>
        <taxon>Bacteria</taxon>
        <taxon>Bacillati</taxon>
        <taxon>Bacillota</taxon>
        <taxon>Bacilli</taxon>
        <taxon>Lactobacillales</taxon>
        <taxon>Lactobacillaceae</taxon>
        <taxon>Lactiplantibacillus</taxon>
    </lineage>
</organism>
<evidence type="ECO:0000256" key="6">
    <source>
        <dbReference type="ARBA" id="ARBA00022884"/>
    </source>
</evidence>
<evidence type="ECO:0000313" key="8">
    <source>
        <dbReference type="EMBL" id="MFC6163115.1"/>
    </source>
</evidence>
<keyword evidence="4" id="KW-0255">Endonuclease</keyword>
<dbReference type="Pfam" id="PF07927">
    <property type="entry name" value="HicA_toxin"/>
    <property type="match status" value="1"/>
</dbReference>